<evidence type="ECO:0000256" key="5">
    <source>
        <dbReference type="ARBA" id="ARBA00023001"/>
    </source>
</evidence>
<dbReference type="NCBIfam" id="TIGR03356">
    <property type="entry name" value="BGL"/>
    <property type="match status" value="1"/>
</dbReference>
<keyword evidence="6" id="KW-0119">Carbohydrate metabolism</keyword>
<evidence type="ECO:0000256" key="3">
    <source>
        <dbReference type="ARBA" id="ARBA00012744"/>
    </source>
</evidence>
<dbReference type="InterPro" id="IPR001360">
    <property type="entry name" value="Glyco_hydro_1"/>
</dbReference>
<comment type="caution">
    <text evidence="10">The sequence shown here is derived from an EMBL/GenBank/DDBJ whole genome shotgun (WGS) entry which is preliminary data.</text>
</comment>
<dbReference type="InterPro" id="IPR017736">
    <property type="entry name" value="Glyco_hydro_1_beta-glucosidase"/>
</dbReference>
<evidence type="ECO:0000313" key="10">
    <source>
        <dbReference type="EMBL" id="MBP2017950.1"/>
    </source>
</evidence>
<evidence type="ECO:0000256" key="8">
    <source>
        <dbReference type="ARBA" id="ARBA00023326"/>
    </source>
</evidence>
<keyword evidence="5" id="KW-0136">Cellulose degradation</keyword>
<dbReference type="RefSeq" id="WP_209466089.1">
    <property type="nucleotide sequence ID" value="NZ_JAGGLG010000008.1"/>
</dbReference>
<dbReference type="InterPro" id="IPR017853">
    <property type="entry name" value="GH"/>
</dbReference>
<gene>
    <name evidence="10" type="ORF">J2Z79_001336</name>
</gene>
<protein>
    <recommendedName>
        <fullName evidence="3 9">Beta-glucosidase</fullName>
        <ecNumber evidence="3 9">3.2.1.21</ecNumber>
    </recommendedName>
</protein>
<dbReference type="EC" id="3.2.1.21" evidence="3 9"/>
<dbReference type="EMBL" id="JAGGLG010000008">
    <property type="protein sequence ID" value="MBP2017950.1"/>
    <property type="molecule type" value="Genomic_DNA"/>
</dbReference>
<reference evidence="10 11" key="1">
    <citation type="submission" date="2021-03" db="EMBL/GenBank/DDBJ databases">
        <title>Genomic Encyclopedia of Type Strains, Phase IV (KMG-IV): sequencing the most valuable type-strain genomes for metagenomic binning, comparative biology and taxonomic classification.</title>
        <authorList>
            <person name="Goeker M."/>
        </authorList>
    </citation>
    <scope>NUCLEOTIDE SEQUENCE [LARGE SCALE GENOMIC DNA]</scope>
    <source>
        <strain evidence="10 11">DSM 27138</strain>
    </source>
</reference>
<dbReference type="Pfam" id="PF00232">
    <property type="entry name" value="Glyco_hydro_1"/>
    <property type="match status" value="1"/>
</dbReference>
<proteinExistence type="inferred from homology"/>
<evidence type="ECO:0000256" key="4">
    <source>
        <dbReference type="ARBA" id="ARBA00022801"/>
    </source>
</evidence>
<dbReference type="Gene3D" id="3.20.20.80">
    <property type="entry name" value="Glycosidases"/>
    <property type="match status" value="1"/>
</dbReference>
<comment type="similarity">
    <text evidence="2 9">Belongs to the glycosyl hydrolase 1 family.</text>
</comment>
<dbReference type="GO" id="GO:0008422">
    <property type="term" value="F:beta-glucosidase activity"/>
    <property type="evidence" value="ECO:0007669"/>
    <property type="project" value="UniProtKB-EC"/>
</dbReference>
<evidence type="ECO:0000256" key="9">
    <source>
        <dbReference type="RuleBase" id="RU361175"/>
    </source>
</evidence>
<evidence type="ECO:0000256" key="1">
    <source>
        <dbReference type="ARBA" id="ARBA00000448"/>
    </source>
</evidence>
<dbReference type="SUPFAM" id="SSF51445">
    <property type="entry name" value="(Trans)glycosidases"/>
    <property type="match status" value="1"/>
</dbReference>
<dbReference type="PROSITE" id="PS00653">
    <property type="entry name" value="GLYCOSYL_HYDROL_F1_2"/>
    <property type="match status" value="1"/>
</dbReference>
<accession>A0ABS4JR11</accession>
<comment type="catalytic activity">
    <reaction evidence="1 9">
        <text>Hydrolysis of terminal, non-reducing beta-D-glucosyl residues with release of beta-D-glucose.</text>
        <dbReference type="EC" id="3.2.1.21"/>
    </reaction>
</comment>
<dbReference type="PRINTS" id="PR00131">
    <property type="entry name" value="GLHYDRLASE1"/>
</dbReference>
<keyword evidence="7 9" id="KW-0326">Glycosidase</keyword>
<dbReference type="PANTHER" id="PTHR10353:SF36">
    <property type="entry name" value="LP05116P"/>
    <property type="match status" value="1"/>
</dbReference>
<name>A0ABS4JR11_9FIRM</name>
<evidence type="ECO:0000313" key="11">
    <source>
        <dbReference type="Proteomes" id="UP001519289"/>
    </source>
</evidence>
<keyword evidence="4 9" id="KW-0378">Hydrolase</keyword>
<dbReference type="InterPro" id="IPR033132">
    <property type="entry name" value="GH_1_N_CS"/>
</dbReference>
<evidence type="ECO:0000256" key="2">
    <source>
        <dbReference type="ARBA" id="ARBA00010838"/>
    </source>
</evidence>
<dbReference type="Proteomes" id="UP001519289">
    <property type="component" value="Unassembled WGS sequence"/>
</dbReference>
<organism evidence="10 11">
    <name type="scientific">Symbiobacterium terraclitae</name>
    <dbReference type="NCBI Taxonomy" id="557451"/>
    <lineage>
        <taxon>Bacteria</taxon>
        <taxon>Bacillati</taxon>
        <taxon>Bacillota</taxon>
        <taxon>Clostridia</taxon>
        <taxon>Eubacteriales</taxon>
        <taxon>Symbiobacteriaceae</taxon>
        <taxon>Symbiobacterium</taxon>
    </lineage>
</organism>
<keyword evidence="11" id="KW-1185">Reference proteome</keyword>
<sequence>MRFPADFLWGAATAAYQVEGAVREDGRGESIWDRFAHTPGKVAGGDTGDVACDHYHRWAEDVDLMADLGLQAYRFSIAWPRLFPEGAGRPNSRGFDFYKRLVERLRARSIKPVATLYHWDLPQALQEAGGWVNRDTAYRFQEYAAAALRELGDGVDDWTTINEPWCAAFLGHALGQHAPGLTDWPAAVRASHHLLLAHGLAVQAFRDLMRRDQRVGITLNMTVAEPAGDSEADRAAARRYDGFFNRWFADPLFLGRYPEDMLAWYGAAGALPGTAAGAGAPDWPPPGDMALISAPIDFFGLNYYTRTICQDDPHSPFFGLRTLPPRGPVTDQGWEIVPGCLRDLLVRIQRDWTRGLPVYIHENGAAMRDVLTEDGRVHDTDRIAFLRDHLEAAGQAIADGVNLRGYFVWSLLDNFEWAWGYAKRFGIVYVDYATQRRLPKDSAFWYREVIRQNGW</sequence>
<dbReference type="PANTHER" id="PTHR10353">
    <property type="entry name" value="GLYCOSYL HYDROLASE"/>
    <property type="match status" value="1"/>
</dbReference>
<evidence type="ECO:0000256" key="6">
    <source>
        <dbReference type="ARBA" id="ARBA00023277"/>
    </source>
</evidence>
<keyword evidence="8" id="KW-0624">Polysaccharide degradation</keyword>
<evidence type="ECO:0000256" key="7">
    <source>
        <dbReference type="ARBA" id="ARBA00023295"/>
    </source>
</evidence>